<feature type="transmembrane region" description="Helical" evidence="1">
    <location>
        <begin position="633"/>
        <end position="653"/>
    </location>
</feature>
<feature type="transmembrane region" description="Helical" evidence="1">
    <location>
        <begin position="605"/>
        <end position="627"/>
    </location>
</feature>
<evidence type="ECO:0000313" key="2">
    <source>
        <dbReference type="EMBL" id="RDB31341.1"/>
    </source>
</evidence>
<feature type="transmembrane region" description="Helical" evidence="1">
    <location>
        <begin position="29"/>
        <end position="47"/>
    </location>
</feature>
<sequence length="655" mass="75721">MDRLCACARRCPCLRILGRIVFRPINRQFLLLEVYIVNVLSYFLLSFRESTLYRKWTRLNSFPEKEKLVKQKRRSLLESVKLSSDQLQNVHSKVELKIKSVLWPTLGEISPSAAQSSGMWKEQWSYDKNFICWAKASLTTFSQTRGEELETICSCAHWFLTREDVESLRKIGQAYISAMLSLATSLREKLSGDVCSDRCICLEPDSVQKSIFQELESAKERYLQALSFFSKRNWVSIHSENELQQQDLIVQDACDQLQRSINQVETGRFSCTERIQKLWNLGSLFRKCISLVEGLCSTGSPIRFLGIYLVQLQELRSILNRCAWKIFSHFLTLLLPCLFCYKFFCSPLPIWALFFAFVFALFSEIENSSKLLENLNIKFRHDFPHSQFCSSDSIKRFDLIFQARVLFREAIMRASSRFHASDYLEFISCLSEKNLRQEYHIRCAPQSVASFLESRRKDLGQVCEHAKAFVNPDGIKAIKFLSDKVERLMKDLLSLLVKRIEDGQYISPSDAQRTSEQFAIRALLAAEGEYVALLATWSRSDLNLLDESAFFLQHPLQKEVENYHSSLEAAKTYQRAEKEAIGTKHLRPSWCRGFIRKVLSCIKRALYSIRLLLFSCFVCFSASMAPHLAANCLLLFALFSMLVLVLSSMIRTLNR</sequence>
<dbReference type="RefSeq" id="WP_114544503.1">
    <property type="nucleotide sequence ID" value="NZ_QQBG01000019.1"/>
</dbReference>
<proteinExistence type="predicted"/>
<dbReference type="Proteomes" id="UP000253816">
    <property type="component" value="Unassembled WGS sequence"/>
</dbReference>
<keyword evidence="1" id="KW-0472">Membrane</keyword>
<feature type="transmembrane region" description="Helical" evidence="1">
    <location>
        <begin position="350"/>
        <end position="365"/>
    </location>
</feature>
<keyword evidence="1" id="KW-0812">Transmembrane</keyword>
<comment type="caution">
    <text evidence="2">The sequence shown here is derived from an EMBL/GenBank/DDBJ whole genome shotgun (WGS) entry which is preliminary data.</text>
</comment>
<evidence type="ECO:0000256" key="1">
    <source>
        <dbReference type="SAM" id="Phobius"/>
    </source>
</evidence>
<evidence type="ECO:0000313" key="3">
    <source>
        <dbReference type="Proteomes" id="UP000253816"/>
    </source>
</evidence>
<dbReference type="EMBL" id="QQBG01000019">
    <property type="protein sequence ID" value="RDB31341.1"/>
    <property type="molecule type" value="Genomic_DNA"/>
</dbReference>
<name>A0A369K9S1_9BACT</name>
<keyword evidence="1" id="KW-1133">Transmembrane helix</keyword>
<dbReference type="AlphaFoldDB" id="A0A369K9S1"/>
<reference evidence="2 3" key="1">
    <citation type="submission" date="2018-07" db="EMBL/GenBank/DDBJ databases">
        <title>Comparative genomics of the Candidatus Parilichlamydiaceae reveals evidence of convergent evolution and genome reduction in the phylum Chlamydiae.</title>
        <authorList>
            <person name="Taylor-Brown A."/>
            <person name="Polkinghorne A."/>
        </authorList>
    </citation>
    <scope>NUCLEOTIDE SEQUENCE [LARGE SCALE GENOMIC DNA]</scope>
    <source>
        <strain evidence="2 3">Hat2</strain>
    </source>
</reference>
<keyword evidence="3" id="KW-1185">Reference proteome</keyword>
<accession>A0A369K9S1</accession>
<protein>
    <submittedName>
        <fullName evidence="2">Uncharacterized protein</fullName>
    </submittedName>
</protein>
<gene>
    <name evidence="2" type="ORF">HAT2_00555</name>
</gene>
<organism evidence="2 3">
    <name type="scientific">Candidatus Similichlamydia laticola</name>
    <dbReference type="NCBI Taxonomy" id="2170265"/>
    <lineage>
        <taxon>Bacteria</taxon>
        <taxon>Pseudomonadati</taxon>
        <taxon>Chlamydiota</taxon>
        <taxon>Chlamydiia</taxon>
        <taxon>Parachlamydiales</taxon>
        <taxon>Candidatus Parilichlamydiaceae</taxon>
        <taxon>Candidatus Similichlamydia</taxon>
    </lineage>
</organism>